<name>A0ABV8WWT8_9BACI</name>
<organism evidence="8 9">
    <name type="scientific">Gracilibacillus xinjiangensis</name>
    <dbReference type="NCBI Taxonomy" id="1193282"/>
    <lineage>
        <taxon>Bacteria</taxon>
        <taxon>Bacillati</taxon>
        <taxon>Bacillota</taxon>
        <taxon>Bacilli</taxon>
        <taxon>Bacillales</taxon>
        <taxon>Bacillaceae</taxon>
        <taxon>Gracilibacillus</taxon>
    </lineage>
</organism>
<evidence type="ECO:0000256" key="1">
    <source>
        <dbReference type="ARBA" id="ARBA00004162"/>
    </source>
</evidence>
<sequence>MNQSKTLRKSATDRSLHGVCGGIAEFLGVSSFFVRVIFLFIPACLLIYIILANTLPDSPERLS</sequence>
<dbReference type="PANTHER" id="PTHR33885">
    <property type="entry name" value="PHAGE SHOCK PROTEIN C"/>
    <property type="match status" value="1"/>
</dbReference>
<evidence type="ECO:0000259" key="7">
    <source>
        <dbReference type="Pfam" id="PF04024"/>
    </source>
</evidence>
<reference evidence="9" key="1">
    <citation type="journal article" date="2019" name="Int. J. Syst. Evol. Microbiol.">
        <title>The Global Catalogue of Microorganisms (GCM) 10K type strain sequencing project: providing services to taxonomists for standard genome sequencing and annotation.</title>
        <authorList>
            <consortium name="The Broad Institute Genomics Platform"/>
            <consortium name="The Broad Institute Genome Sequencing Center for Infectious Disease"/>
            <person name="Wu L."/>
            <person name="Ma J."/>
        </authorList>
    </citation>
    <scope>NUCLEOTIDE SEQUENCE [LARGE SCALE GENOMIC DNA]</scope>
    <source>
        <strain evidence="9">CCUG 37865</strain>
    </source>
</reference>
<dbReference type="EMBL" id="JBHSDT010000008">
    <property type="protein sequence ID" value="MFC4403894.1"/>
    <property type="molecule type" value="Genomic_DNA"/>
</dbReference>
<dbReference type="Pfam" id="PF04024">
    <property type="entry name" value="PspC"/>
    <property type="match status" value="1"/>
</dbReference>
<keyword evidence="4 6" id="KW-1133">Transmembrane helix</keyword>
<evidence type="ECO:0000256" key="6">
    <source>
        <dbReference type="SAM" id="Phobius"/>
    </source>
</evidence>
<protein>
    <submittedName>
        <fullName evidence="8">PspC domain-containing protein</fullName>
    </submittedName>
</protein>
<keyword evidence="3 6" id="KW-0812">Transmembrane</keyword>
<evidence type="ECO:0000313" key="8">
    <source>
        <dbReference type="EMBL" id="MFC4403894.1"/>
    </source>
</evidence>
<comment type="subcellular location">
    <subcellularLocation>
        <location evidence="1">Cell membrane</location>
        <topology evidence="1">Single-pass membrane protein</topology>
    </subcellularLocation>
</comment>
<proteinExistence type="predicted"/>
<keyword evidence="2" id="KW-1003">Cell membrane</keyword>
<evidence type="ECO:0000256" key="3">
    <source>
        <dbReference type="ARBA" id="ARBA00022692"/>
    </source>
</evidence>
<evidence type="ECO:0000256" key="4">
    <source>
        <dbReference type="ARBA" id="ARBA00022989"/>
    </source>
</evidence>
<evidence type="ECO:0000256" key="2">
    <source>
        <dbReference type="ARBA" id="ARBA00022475"/>
    </source>
</evidence>
<dbReference type="RefSeq" id="WP_390252429.1">
    <property type="nucleotide sequence ID" value="NZ_JBHSDT010000008.1"/>
</dbReference>
<keyword evidence="9" id="KW-1185">Reference proteome</keyword>
<dbReference type="InterPro" id="IPR007168">
    <property type="entry name" value="Phageshock_PspC_N"/>
</dbReference>
<gene>
    <name evidence="8" type="ORF">ACFOY7_12525</name>
</gene>
<evidence type="ECO:0000256" key="5">
    <source>
        <dbReference type="ARBA" id="ARBA00023136"/>
    </source>
</evidence>
<evidence type="ECO:0000313" key="9">
    <source>
        <dbReference type="Proteomes" id="UP001595882"/>
    </source>
</evidence>
<keyword evidence="5 6" id="KW-0472">Membrane</keyword>
<dbReference type="InterPro" id="IPR052027">
    <property type="entry name" value="PspC"/>
</dbReference>
<dbReference type="Proteomes" id="UP001595882">
    <property type="component" value="Unassembled WGS sequence"/>
</dbReference>
<dbReference type="PANTHER" id="PTHR33885:SF3">
    <property type="entry name" value="PHAGE SHOCK PROTEIN C"/>
    <property type="match status" value="1"/>
</dbReference>
<feature type="transmembrane region" description="Helical" evidence="6">
    <location>
        <begin position="32"/>
        <end position="51"/>
    </location>
</feature>
<feature type="domain" description="Phage shock protein PspC N-terminal" evidence="7">
    <location>
        <begin position="5"/>
        <end position="57"/>
    </location>
</feature>
<comment type="caution">
    <text evidence="8">The sequence shown here is derived from an EMBL/GenBank/DDBJ whole genome shotgun (WGS) entry which is preliminary data.</text>
</comment>
<accession>A0ABV8WWT8</accession>